<comment type="caution">
    <text evidence="4">The sequence shown here is derived from an EMBL/GenBank/DDBJ whole genome shotgun (WGS) entry which is preliminary data.</text>
</comment>
<evidence type="ECO:0000256" key="1">
    <source>
        <dbReference type="ARBA" id="ARBA00023015"/>
    </source>
</evidence>
<dbReference type="GO" id="GO:0003723">
    <property type="term" value="F:RNA binding"/>
    <property type="evidence" value="ECO:0007669"/>
    <property type="project" value="InterPro"/>
</dbReference>
<dbReference type="RefSeq" id="WP_179548621.1">
    <property type="nucleotide sequence ID" value="NZ_BSEW01000002.1"/>
</dbReference>
<evidence type="ECO:0000259" key="3">
    <source>
        <dbReference type="PROSITE" id="PS50921"/>
    </source>
</evidence>
<gene>
    <name evidence="4" type="ORF">BJ984_002894</name>
</gene>
<evidence type="ECO:0000313" key="4">
    <source>
        <dbReference type="EMBL" id="NYD71736.1"/>
    </source>
</evidence>
<dbReference type="InterPro" id="IPR036388">
    <property type="entry name" value="WH-like_DNA-bd_sf"/>
</dbReference>
<name>A0A852SS59_9MICO</name>
<keyword evidence="1" id="KW-0805">Transcription regulation</keyword>
<organism evidence="4 5">
    <name type="scientific">Herbiconiux flava</name>
    <dbReference type="NCBI Taxonomy" id="881268"/>
    <lineage>
        <taxon>Bacteria</taxon>
        <taxon>Bacillati</taxon>
        <taxon>Actinomycetota</taxon>
        <taxon>Actinomycetes</taxon>
        <taxon>Micrococcales</taxon>
        <taxon>Microbacteriaceae</taxon>
        <taxon>Herbiconiux</taxon>
    </lineage>
</organism>
<protein>
    <recommendedName>
        <fullName evidence="3">ANTAR domain-containing protein</fullName>
    </recommendedName>
</protein>
<feature type="domain" description="ANTAR" evidence="3">
    <location>
        <begin position="160"/>
        <end position="221"/>
    </location>
</feature>
<dbReference type="PROSITE" id="PS50921">
    <property type="entry name" value="ANTAR"/>
    <property type="match status" value="1"/>
</dbReference>
<dbReference type="Proteomes" id="UP000549913">
    <property type="component" value="Unassembled WGS sequence"/>
</dbReference>
<reference evidence="4 5" key="1">
    <citation type="submission" date="2020-07" db="EMBL/GenBank/DDBJ databases">
        <title>Sequencing the genomes of 1000 actinobacteria strains.</title>
        <authorList>
            <person name="Klenk H.-P."/>
        </authorList>
    </citation>
    <scope>NUCLEOTIDE SEQUENCE [LARGE SCALE GENOMIC DNA]</scope>
    <source>
        <strain evidence="4 5">DSM 26474</strain>
    </source>
</reference>
<proteinExistence type="predicted"/>
<dbReference type="SUPFAM" id="SSF55781">
    <property type="entry name" value="GAF domain-like"/>
    <property type="match status" value="1"/>
</dbReference>
<accession>A0A852SS59</accession>
<keyword evidence="2" id="KW-0804">Transcription</keyword>
<dbReference type="Pfam" id="PF03861">
    <property type="entry name" value="ANTAR"/>
    <property type="match status" value="1"/>
</dbReference>
<dbReference type="InterPro" id="IPR005561">
    <property type="entry name" value="ANTAR"/>
</dbReference>
<sequence length="238" mass="25519">MADAFSDALQELREFSGADATRLAEPIARSFPVSGASISTLGEILTSETVSASDPLAARLDELQLDLGEGPCWDALRTFAPVLEPDIRHRPRGSWPVFLPAVAQEGIGAVFAFPLAVGHLRLGAVDLYSVDPTTLTPRQARQASAMAAVVSRLVLRRALEAASDDEPVSAPIDRYSRRAIHQATGMVIAQLGVSVDDAEMLVRGHAYAESRTMAEVADDILNGRLRFSVDGDLIEDRA</sequence>
<dbReference type="Gene3D" id="1.10.10.10">
    <property type="entry name" value="Winged helix-like DNA-binding domain superfamily/Winged helix DNA-binding domain"/>
    <property type="match status" value="1"/>
</dbReference>
<evidence type="ECO:0000313" key="5">
    <source>
        <dbReference type="Proteomes" id="UP000549913"/>
    </source>
</evidence>
<dbReference type="AlphaFoldDB" id="A0A852SS59"/>
<dbReference type="EMBL" id="JACCBM010000001">
    <property type="protein sequence ID" value="NYD71736.1"/>
    <property type="molecule type" value="Genomic_DNA"/>
</dbReference>
<evidence type="ECO:0000256" key="2">
    <source>
        <dbReference type="ARBA" id="ARBA00023163"/>
    </source>
</evidence>
<dbReference type="SMART" id="SM01012">
    <property type="entry name" value="ANTAR"/>
    <property type="match status" value="1"/>
</dbReference>
<dbReference type="InterPro" id="IPR029016">
    <property type="entry name" value="GAF-like_dom_sf"/>
</dbReference>
<dbReference type="Gene3D" id="3.30.450.40">
    <property type="match status" value="1"/>
</dbReference>
<keyword evidence="5" id="KW-1185">Reference proteome</keyword>